<accession>A0ABV7V9Q6</accession>
<evidence type="ECO:0000256" key="1">
    <source>
        <dbReference type="ARBA" id="ARBA00009986"/>
    </source>
</evidence>
<evidence type="ECO:0000313" key="7">
    <source>
        <dbReference type="Proteomes" id="UP001595711"/>
    </source>
</evidence>
<dbReference type="InterPro" id="IPR012394">
    <property type="entry name" value="Aldehyde_DH_NAD(P)"/>
</dbReference>
<reference evidence="7" key="1">
    <citation type="journal article" date="2019" name="Int. J. Syst. Evol. Microbiol.">
        <title>The Global Catalogue of Microorganisms (GCM) 10K type strain sequencing project: providing services to taxonomists for standard genome sequencing and annotation.</title>
        <authorList>
            <consortium name="The Broad Institute Genomics Platform"/>
            <consortium name="The Broad Institute Genome Sequencing Center for Infectious Disease"/>
            <person name="Wu L."/>
            <person name="Ma J."/>
        </authorList>
    </citation>
    <scope>NUCLEOTIDE SEQUENCE [LARGE SCALE GENOMIC DNA]</scope>
    <source>
        <strain evidence="7">KCTC 42182</strain>
    </source>
</reference>
<organism evidence="6 7">
    <name type="scientific">Ferrovibrio xuzhouensis</name>
    <dbReference type="NCBI Taxonomy" id="1576914"/>
    <lineage>
        <taxon>Bacteria</taxon>
        <taxon>Pseudomonadati</taxon>
        <taxon>Pseudomonadota</taxon>
        <taxon>Alphaproteobacteria</taxon>
        <taxon>Rhodospirillales</taxon>
        <taxon>Rhodospirillaceae</taxon>
        <taxon>Ferrovibrio</taxon>
    </lineage>
</organism>
<dbReference type="PANTHER" id="PTHR43570">
    <property type="entry name" value="ALDEHYDE DEHYDROGENASE"/>
    <property type="match status" value="1"/>
</dbReference>
<dbReference type="InterPro" id="IPR016162">
    <property type="entry name" value="Ald_DH_N"/>
</dbReference>
<sequence>MAETTAEGMQAALQRQRDAFRRAPAPDHAERDGRLARLDAMVRQHRARFAAAIAQDFGARNRHETLLLEIGPTLAAIRHARRHLKRWMRPERRASSIEFLSVRNRVQYQPLGVVGIMVPWNYPLFLALGPLVDVLAAGNRALIKPSEFTPSCNAVLAEAIAATFAPEDVAVIAGGVAAAEAFSGLPFDHLVFTGSGNVGRRVMAASAPAASAPITASRASAVSAMPAASPNRSGRSTRCT</sequence>
<dbReference type="EMBL" id="JBHRYJ010000001">
    <property type="protein sequence ID" value="MFC3674126.1"/>
    <property type="molecule type" value="Genomic_DNA"/>
</dbReference>
<keyword evidence="7" id="KW-1185">Reference proteome</keyword>
<feature type="compositionally biased region" description="Basic and acidic residues" evidence="4">
    <location>
        <begin position="15"/>
        <end position="31"/>
    </location>
</feature>
<dbReference type="SUPFAM" id="SSF53720">
    <property type="entry name" value="ALDH-like"/>
    <property type="match status" value="1"/>
</dbReference>
<evidence type="ECO:0000259" key="5">
    <source>
        <dbReference type="Pfam" id="PF00171"/>
    </source>
</evidence>
<feature type="region of interest" description="Disordered" evidence="4">
    <location>
        <begin position="1"/>
        <end position="31"/>
    </location>
</feature>
<evidence type="ECO:0000256" key="4">
    <source>
        <dbReference type="SAM" id="MobiDB-lite"/>
    </source>
</evidence>
<dbReference type="Proteomes" id="UP001595711">
    <property type="component" value="Unassembled WGS sequence"/>
</dbReference>
<dbReference type="PANTHER" id="PTHR43570:SF20">
    <property type="entry name" value="ALDEHYDE DEHYDROGENASE ALDX-RELATED"/>
    <property type="match status" value="1"/>
</dbReference>
<name>A0ABV7V9Q6_9PROT</name>
<keyword evidence="3" id="KW-0520">NAD</keyword>
<dbReference type="Gene3D" id="3.40.605.10">
    <property type="entry name" value="Aldehyde Dehydrogenase, Chain A, domain 1"/>
    <property type="match status" value="1"/>
</dbReference>
<dbReference type="Pfam" id="PF00171">
    <property type="entry name" value="Aldedh"/>
    <property type="match status" value="1"/>
</dbReference>
<dbReference type="InterPro" id="IPR015590">
    <property type="entry name" value="Aldehyde_DH_dom"/>
</dbReference>
<evidence type="ECO:0000256" key="2">
    <source>
        <dbReference type="ARBA" id="ARBA00023002"/>
    </source>
</evidence>
<dbReference type="InterPro" id="IPR016161">
    <property type="entry name" value="Ald_DH/histidinol_DH"/>
</dbReference>
<proteinExistence type="inferred from homology"/>
<feature type="domain" description="Aldehyde dehydrogenase" evidence="5">
    <location>
        <begin position="2"/>
        <end position="207"/>
    </location>
</feature>
<dbReference type="RefSeq" id="WP_379720508.1">
    <property type="nucleotide sequence ID" value="NZ_JBHRYJ010000001.1"/>
</dbReference>
<gene>
    <name evidence="6" type="ORF">ACFOOQ_01140</name>
</gene>
<comment type="caution">
    <text evidence="6">The sequence shown here is derived from an EMBL/GenBank/DDBJ whole genome shotgun (WGS) entry which is preliminary data.</text>
</comment>
<comment type="similarity">
    <text evidence="1">Belongs to the aldehyde dehydrogenase family.</text>
</comment>
<evidence type="ECO:0000313" key="6">
    <source>
        <dbReference type="EMBL" id="MFC3674126.1"/>
    </source>
</evidence>
<evidence type="ECO:0000256" key="3">
    <source>
        <dbReference type="ARBA" id="ARBA00023027"/>
    </source>
</evidence>
<protein>
    <submittedName>
        <fullName evidence="6">Aldehyde dehydrogenase family protein</fullName>
    </submittedName>
</protein>
<keyword evidence="2" id="KW-0560">Oxidoreductase</keyword>